<dbReference type="GO" id="GO:0016740">
    <property type="term" value="F:transferase activity"/>
    <property type="evidence" value="ECO:0007669"/>
    <property type="project" value="UniProtKB-KW"/>
</dbReference>
<dbReference type="PANTHER" id="PTHR34822">
    <property type="entry name" value="GRPB DOMAIN PROTEIN (AFU_ORTHOLOGUE AFUA_1G01530)"/>
    <property type="match status" value="1"/>
</dbReference>
<protein>
    <submittedName>
        <fullName evidence="1">GrpB domain, predicted nucleotidyltransferase, UPF0157 family</fullName>
    </submittedName>
</protein>
<keyword evidence="2" id="KW-1185">Reference proteome</keyword>
<keyword evidence="1" id="KW-0808">Transferase</keyword>
<dbReference type="EMBL" id="FNFC01000001">
    <property type="protein sequence ID" value="SDJ25842.1"/>
    <property type="molecule type" value="Genomic_DNA"/>
</dbReference>
<dbReference type="PANTHER" id="PTHR34822:SF1">
    <property type="entry name" value="GRPB FAMILY PROTEIN"/>
    <property type="match status" value="1"/>
</dbReference>
<proteinExistence type="predicted"/>
<evidence type="ECO:0000313" key="1">
    <source>
        <dbReference type="EMBL" id="SDJ25842.1"/>
    </source>
</evidence>
<organism evidence="1 2">
    <name type="scientific">Halovenus aranensis</name>
    <dbReference type="NCBI Taxonomy" id="890420"/>
    <lineage>
        <taxon>Archaea</taxon>
        <taxon>Methanobacteriati</taxon>
        <taxon>Methanobacteriota</taxon>
        <taxon>Stenosarchaea group</taxon>
        <taxon>Halobacteria</taxon>
        <taxon>Halobacteriales</taxon>
        <taxon>Haloarculaceae</taxon>
        <taxon>Halovenus</taxon>
    </lineage>
</organism>
<dbReference type="Pfam" id="PF04229">
    <property type="entry name" value="GrpB"/>
    <property type="match status" value="1"/>
</dbReference>
<dbReference type="Proteomes" id="UP000198856">
    <property type="component" value="Unassembled WGS sequence"/>
</dbReference>
<dbReference type="InterPro" id="IPR043519">
    <property type="entry name" value="NT_sf"/>
</dbReference>
<dbReference type="AlphaFoldDB" id="A0A1G8S9D0"/>
<evidence type="ECO:0000313" key="2">
    <source>
        <dbReference type="Proteomes" id="UP000198856"/>
    </source>
</evidence>
<dbReference type="OrthoDB" id="330317at2157"/>
<sequence length="187" mass="20726">MVSPYDDPIEIVPSRHKEWRRQFETERDRVAEALSSAGLADAVHRIDHVGSTAVPDLAAKDIVDIDIVVDDDAVVEVARTIETVLGGSHFENTPLWNPVFREANGQRFNDHVFGLSADGWKVSVATVAVLGEHPDRRTEYEQLKREKASTTDELEGYSQAKTACIERLLETAQETDLGLGFDVPGSR</sequence>
<dbReference type="InterPro" id="IPR007344">
    <property type="entry name" value="GrpB/CoaE"/>
</dbReference>
<dbReference type="RefSeq" id="WP_092698797.1">
    <property type="nucleotide sequence ID" value="NZ_FNFC01000001.1"/>
</dbReference>
<accession>A0A1G8S9D0</accession>
<reference evidence="1 2" key="1">
    <citation type="submission" date="2016-10" db="EMBL/GenBank/DDBJ databases">
        <authorList>
            <person name="de Groot N.N."/>
        </authorList>
    </citation>
    <scope>NUCLEOTIDE SEQUENCE [LARGE SCALE GENOMIC DNA]</scope>
    <source>
        <strain evidence="1 2">IBRC-M10015</strain>
    </source>
</reference>
<dbReference type="STRING" id="890420.SAMN05216226_101361"/>
<name>A0A1G8S9D0_9EURY</name>
<dbReference type="SUPFAM" id="SSF81301">
    <property type="entry name" value="Nucleotidyltransferase"/>
    <property type="match status" value="1"/>
</dbReference>
<dbReference type="Gene3D" id="3.30.460.10">
    <property type="entry name" value="Beta Polymerase, domain 2"/>
    <property type="match status" value="1"/>
</dbReference>
<gene>
    <name evidence="1" type="ORF">SAMN05216226_101361</name>
</gene>